<dbReference type="EMBL" id="CP029353">
    <property type="protein sequence ID" value="AWK87054.1"/>
    <property type="molecule type" value="Genomic_DNA"/>
</dbReference>
<evidence type="ECO:0000313" key="5">
    <source>
        <dbReference type="Proteomes" id="UP000245629"/>
    </source>
</evidence>
<dbReference type="RefSeq" id="WP_109327790.1">
    <property type="nucleotide sequence ID" value="NZ_CP029353.1"/>
</dbReference>
<feature type="domain" description="Chorismate mutase" evidence="3">
    <location>
        <begin position="1"/>
        <end position="90"/>
    </location>
</feature>
<dbReference type="EC" id="5.4.99.5" evidence="1"/>
<dbReference type="OrthoDB" id="514491at2"/>
<dbReference type="InterPro" id="IPR051331">
    <property type="entry name" value="Chorismate_mutase-related"/>
</dbReference>
<gene>
    <name evidence="4" type="ORF">DEW08_13185</name>
</gene>
<dbReference type="SUPFAM" id="SSF48600">
    <property type="entry name" value="Chorismate mutase II"/>
    <property type="match status" value="1"/>
</dbReference>
<dbReference type="Proteomes" id="UP000245629">
    <property type="component" value="Chromosome 2"/>
</dbReference>
<dbReference type="GO" id="GO:0004106">
    <property type="term" value="F:chorismate mutase activity"/>
    <property type="evidence" value="ECO:0007669"/>
    <property type="project" value="UniProtKB-EC"/>
</dbReference>
<dbReference type="PANTHER" id="PTHR38041:SF1">
    <property type="entry name" value="CHORISMATE MUTASE"/>
    <property type="match status" value="1"/>
</dbReference>
<organism evidence="4 5">
    <name type="scientific">Azospirillum thermophilum</name>
    <dbReference type="NCBI Taxonomy" id="2202148"/>
    <lineage>
        <taxon>Bacteria</taxon>
        <taxon>Pseudomonadati</taxon>
        <taxon>Pseudomonadota</taxon>
        <taxon>Alphaproteobacteria</taxon>
        <taxon>Rhodospirillales</taxon>
        <taxon>Azospirillaceae</taxon>
        <taxon>Azospirillum</taxon>
    </lineage>
</organism>
<dbReference type="KEGG" id="azz:DEW08_13185"/>
<evidence type="ECO:0000256" key="2">
    <source>
        <dbReference type="ARBA" id="ARBA00023235"/>
    </source>
</evidence>
<dbReference type="PROSITE" id="PS51168">
    <property type="entry name" value="CHORISMATE_MUT_2"/>
    <property type="match status" value="1"/>
</dbReference>
<sequence length="94" mass="9977">MTDCLAPLRAEIDALDDEIVALLGKRLAVVHRVAAVKAQAGLPAVLPDRIAAVKARAADRGRAVGLDPDFVANLYQMIIDEACRVEEGLLDGKS</sequence>
<dbReference type="AlphaFoldDB" id="A0A2S2CRA9"/>
<dbReference type="InterPro" id="IPR036979">
    <property type="entry name" value="CM_dom_sf"/>
</dbReference>
<protein>
    <recommendedName>
        <fullName evidence="1">chorismate mutase</fullName>
        <ecNumber evidence="1">5.4.99.5</ecNumber>
    </recommendedName>
</protein>
<dbReference type="GO" id="GO:0046417">
    <property type="term" value="P:chorismate metabolic process"/>
    <property type="evidence" value="ECO:0007669"/>
    <property type="project" value="InterPro"/>
</dbReference>
<dbReference type="GO" id="GO:0009697">
    <property type="term" value="P:salicylic acid biosynthetic process"/>
    <property type="evidence" value="ECO:0007669"/>
    <property type="project" value="TreeGrafter"/>
</dbReference>
<dbReference type="InterPro" id="IPR002701">
    <property type="entry name" value="CM_II_prokaryot"/>
</dbReference>
<dbReference type="Gene3D" id="1.20.59.10">
    <property type="entry name" value="Chorismate mutase"/>
    <property type="match status" value="1"/>
</dbReference>
<dbReference type="PANTHER" id="PTHR38041">
    <property type="entry name" value="CHORISMATE MUTASE"/>
    <property type="match status" value="1"/>
</dbReference>
<reference evidence="5" key="1">
    <citation type="submission" date="2018-05" db="EMBL/GenBank/DDBJ databases">
        <title>Azospirillum thermophila sp. nov., a novel isolated from hot spring.</title>
        <authorList>
            <person name="Zhao Z."/>
        </authorList>
    </citation>
    <scope>NUCLEOTIDE SEQUENCE [LARGE SCALE GENOMIC DNA]</scope>
    <source>
        <strain evidence="5">CFH 70021</strain>
    </source>
</reference>
<keyword evidence="5" id="KW-1185">Reference proteome</keyword>
<evidence type="ECO:0000313" key="4">
    <source>
        <dbReference type="EMBL" id="AWK87054.1"/>
    </source>
</evidence>
<keyword evidence="2" id="KW-0413">Isomerase</keyword>
<proteinExistence type="predicted"/>
<evidence type="ECO:0000256" key="1">
    <source>
        <dbReference type="ARBA" id="ARBA00012404"/>
    </source>
</evidence>
<dbReference type="Pfam" id="PF01817">
    <property type="entry name" value="CM_2"/>
    <property type="match status" value="1"/>
</dbReference>
<dbReference type="InterPro" id="IPR036263">
    <property type="entry name" value="Chorismate_II_sf"/>
</dbReference>
<accession>A0A2S2CRA9</accession>
<dbReference type="SMART" id="SM00830">
    <property type="entry name" value="CM_2"/>
    <property type="match status" value="1"/>
</dbReference>
<name>A0A2S2CRA9_9PROT</name>
<evidence type="ECO:0000259" key="3">
    <source>
        <dbReference type="PROSITE" id="PS51168"/>
    </source>
</evidence>